<dbReference type="EMBL" id="JFKA01000007">
    <property type="protein sequence ID" value="OSQ37151.1"/>
    <property type="molecule type" value="Genomic_DNA"/>
</dbReference>
<accession>A0A1Y2KXM4</accession>
<feature type="transmembrane region" description="Helical" evidence="2">
    <location>
        <begin position="243"/>
        <end position="267"/>
    </location>
</feature>
<feature type="transmembrane region" description="Helical" evidence="2">
    <location>
        <begin position="114"/>
        <end position="137"/>
    </location>
</feature>
<dbReference type="Proteomes" id="UP000193391">
    <property type="component" value="Unassembled WGS sequence"/>
</dbReference>
<keyword evidence="2" id="KW-0472">Membrane</keyword>
<evidence type="ECO:0000256" key="1">
    <source>
        <dbReference type="SAM" id="MobiDB-lite"/>
    </source>
</evidence>
<keyword evidence="2" id="KW-1133">Transmembrane helix</keyword>
<organism evidence="3 4">
    <name type="scientific">Thalassospira mesophila</name>
    <dbReference type="NCBI Taxonomy" id="1293891"/>
    <lineage>
        <taxon>Bacteria</taxon>
        <taxon>Pseudomonadati</taxon>
        <taxon>Pseudomonadota</taxon>
        <taxon>Alphaproteobacteria</taxon>
        <taxon>Rhodospirillales</taxon>
        <taxon>Thalassospiraceae</taxon>
        <taxon>Thalassospira</taxon>
    </lineage>
</organism>
<feature type="region of interest" description="Disordered" evidence="1">
    <location>
        <begin position="62"/>
        <end position="104"/>
    </location>
</feature>
<comment type="caution">
    <text evidence="3">The sequence shown here is derived from an EMBL/GenBank/DDBJ whole genome shotgun (WGS) entry which is preliminary data.</text>
</comment>
<name>A0A1Y2KXM4_9PROT</name>
<dbReference type="InterPro" id="IPR012666">
    <property type="entry name" value="CbtA_put"/>
</dbReference>
<dbReference type="AlphaFoldDB" id="A0A1Y2KXM4"/>
<evidence type="ECO:0000313" key="4">
    <source>
        <dbReference type="Proteomes" id="UP000193391"/>
    </source>
</evidence>
<dbReference type="OrthoDB" id="9813640at2"/>
<keyword evidence="2" id="KW-0812">Transmembrane</keyword>
<evidence type="ECO:0000313" key="3">
    <source>
        <dbReference type="EMBL" id="OSQ37151.1"/>
    </source>
</evidence>
<sequence>MIQRILFAAIFAGVLGGVFVSAAQHLKVTPLILEAETYEEMDAATTASQTLATAPETASGTLATAAPDHDHAHDHAGATANTTHDHDHGDATTTASDHHHDENAWAPQDGFERISYTLLANIVIGVGYALLLCAGIVLRGKDITIRQGLMWGVCGFLAFSLLPSLGLPPELPGSVSAPLEARQIWWLSAAIGGAAGLALIAFGRGWIYKLVGLVAIVTPHLYGAPHVAEALGGSLPAELAAEFAIASIITSAGFWLVLGGLSGAFLARKPLSQA</sequence>
<feature type="transmembrane region" description="Helical" evidence="2">
    <location>
        <begin position="183"/>
        <end position="201"/>
    </location>
</feature>
<feature type="transmembrane region" description="Helical" evidence="2">
    <location>
        <begin position="206"/>
        <end position="223"/>
    </location>
</feature>
<gene>
    <name evidence="3" type="ORF">TMES_15090</name>
</gene>
<evidence type="ECO:0008006" key="5">
    <source>
        <dbReference type="Google" id="ProtNLM"/>
    </source>
</evidence>
<feature type="compositionally biased region" description="Basic and acidic residues" evidence="1">
    <location>
        <begin position="83"/>
        <end position="103"/>
    </location>
</feature>
<keyword evidence="4" id="KW-1185">Reference proteome</keyword>
<proteinExistence type="predicted"/>
<feature type="transmembrane region" description="Helical" evidence="2">
    <location>
        <begin position="149"/>
        <end position="167"/>
    </location>
</feature>
<dbReference type="RefSeq" id="WP_085584031.1">
    <property type="nucleotide sequence ID" value="NZ_JFKA01000007.1"/>
</dbReference>
<dbReference type="STRING" id="1293891.TMES_15090"/>
<evidence type="ECO:0000256" key="2">
    <source>
        <dbReference type="SAM" id="Phobius"/>
    </source>
</evidence>
<dbReference type="NCBIfam" id="TIGR02458">
    <property type="entry name" value="CbtA"/>
    <property type="match status" value="1"/>
</dbReference>
<protein>
    <recommendedName>
        <fullName evidence="5">Cobalt transporter</fullName>
    </recommendedName>
</protein>
<feature type="compositionally biased region" description="Basic and acidic residues" evidence="1">
    <location>
        <begin position="67"/>
        <end position="76"/>
    </location>
</feature>
<dbReference type="Pfam" id="PF09490">
    <property type="entry name" value="CbtA"/>
    <property type="match status" value="1"/>
</dbReference>
<reference evidence="3 4" key="1">
    <citation type="submission" date="2014-03" db="EMBL/GenBank/DDBJ databases">
        <title>The draft genome sequence of Thalassospira mesophila JCM 18969.</title>
        <authorList>
            <person name="Lai Q."/>
            <person name="Shao Z."/>
        </authorList>
    </citation>
    <scope>NUCLEOTIDE SEQUENCE [LARGE SCALE GENOMIC DNA]</scope>
    <source>
        <strain evidence="3 4">JCM 18969</strain>
    </source>
</reference>